<keyword evidence="5" id="KW-0067">ATP-binding</keyword>
<dbReference type="Gene3D" id="1.10.4200.10">
    <property type="entry name" value="Triphosphoribosyl-dephospho-CoA protein"/>
    <property type="match status" value="1"/>
</dbReference>
<accession>A0A6N2X1Z1</accession>
<keyword evidence="7" id="KW-0328">Glycosyltransferase</keyword>
<dbReference type="AlphaFoldDB" id="A0A6N2X1Z1"/>
<dbReference type="PANTHER" id="PTHR30201">
    <property type="entry name" value="TRIPHOSPHORIBOSYL-DEPHOSPHO-COA SYNTHASE"/>
    <property type="match status" value="1"/>
</dbReference>
<dbReference type="EMBL" id="CACRTF010000017">
    <property type="protein sequence ID" value="VYT47718.1"/>
    <property type="molecule type" value="Genomic_DNA"/>
</dbReference>
<evidence type="ECO:0000256" key="4">
    <source>
        <dbReference type="ARBA" id="ARBA00022741"/>
    </source>
</evidence>
<dbReference type="Pfam" id="PF01874">
    <property type="entry name" value="CitG"/>
    <property type="match status" value="1"/>
</dbReference>
<evidence type="ECO:0000313" key="7">
    <source>
        <dbReference type="EMBL" id="VYT47718.1"/>
    </source>
</evidence>
<dbReference type="EC" id="2.4.2.52" evidence="7"/>
<dbReference type="InterPro" id="IPR017551">
    <property type="entry name" value="TriPribosyl-deP-CoA_syn_CitG"/>
</dbReference>
<dbReference type="InterPro" id="IPR005551">
    <property type="entry name" value="CitX"/>
</dbReference>
<keyword evidence="3" id="KW-0548">Nucleotidyltransferase</keyword>
<sequence>MEIRKVQVTDMMAAREARAFRQQELIRKYEKNVICFTLNIAGPVKNSDLIQKTFEEGVTCIFNQLRVRGIAVLFFEKIHEATGNEAFIVVDCDNIEIKCIMSEIEDTHPLGRLFDIDVLAHDGIKMERGVVGLSERRCLICGGPVHRCSSRRVHPAEELQKKTFQMMEEYFFDNFIEKIASFAIKALLYEVSVSPKPGLVDRFNNGSHHDMDFYSFVDSSVALIPHFKSMIRIGIETTMETPEKTFRKLQYEGMNAESAMFNETQNVNTHKGAIFSIGIICGAIGRLKGNGGKLTAEQILGECGALSKTYAEFVFNHIEQQRPTAGCQLYKKYGIKGVRGEAADGFPTVLNTGLPILKKALAEGYTKDEAGSITLLYLLSEAVDTNIIARSDYPTYIDVKKQLNEILNKEKYPAAAIIRDLDHQFISKNLSPGGAADLLAICWFLYFIECDDGE</sequence>
<evidence type="ECO:0000256" key="2">
    <source>
        <dbReference type="ARBA" id="ARBA00022679"/>
    </source>
</evidence>
<dbReference type="NCBIfam" id="TIGR03124">
    <property type="entry name" value="citrate_citX"/>
    <property type="match status" value="1"/>
</dbReference>
<keyword evidence="4" id="KW-0547">Nucleotide-binding</keyword>
<evidence type="ECO:0000256" key="3">
    <source>
        <dbReference type="ARBA" id="ARBA00022695"/>
    </source>
</evidence>
<proteinExistence type="predicted"/>
<dbReference type="RefSeq" id="WP_024726212.1">
    <property type="nucleotide sequence ID" value="NZ_BAABZS010000001.1"/>
</dbReference>
<dbReference type="GO" id="GO:0046917">
    <property type="term" value="F:triphosphoribosyl-dephospho-CoA synthase activity"/>
    <property type="evidence" value="ECO:0007669"/>
    <property type="project" value="UniProtKB-EC"/>
</dbReference>
<organism evidence="7">
    <name type="scientific">Enterocloster bolteae</name>
    <dbReference type="NCBI Taxonomy" id="208479"/>
    <lineage>
        <taxon>Bacteria</taxon>
        <taxon>Bacillati</taxon>
        <taxon>Bacillota</taxon>
        <taxon>Clostridia</taxon>
        <taxon>Lachnospirales</taxon>
        <taxon>Lachnospiraceae</taxon>
        <taxon>Enterocloster</taxon>
    </lineage>
</organism>
<evidence type="ECO:0000256" key="6">
    <source>
        <dbReference type="ARBA" id="ARBA00048574"/>
    </source>
</evidence>
<evidence type="ECO:0000256" key="1">
    <source>
        <dbReference type="ARBA" id="ARBA00001210"/>
    </source>
</evidence>
<dbReference type="GO" id="GO:0016757">
    <property type="term" value="F:glycosyltransferase activity"/>
    <property type="evidence" value="ECO:0007669"/>
    <property type="project" value="UniProtKB-KW"/>
</dbReference>
<keyword evidence="2 7" id="KW-0808">Transferase</keyword>
<dbReference type="Pfam" id="PF03802">
    <property type="entry name" value="CitX"/>
    <property type="match status" value="1"/>
</dbReference>
<evidence type="ECO:0000256" key="5">
    <source>
        <dbReference type="ARBA" id="ARBA00022840"/>
    </source>
</evidence>
<dbReference type="InterPro" id="IPR002736">
    <property type="entry name" value="CitG"/>
</dbReference>
<reference evidence="7" key="1">
    <citation type="submission" date="2019-11" db="EMBL/GenBank/DDBJ databases">
        <authorList>
            <person name="Feng L."/>
        </authorList>
    </citation>
    <scope>NUCLEOTIDE SEQUENCE</scope>
    <source>
        <strain evidence="7">CbolteaeLFYP116</strain>
    </source>
</reference>
<gene>
    <name evidence="7" type="primary">citG_3</name>
    <name evidence="7" type="ORF">CBLFYP116_04235</name>
</gene>
<comment type="catalytic activity">
    <reaction evidence="6">
        <text>apo-[citrate lyase ACP] + 2'-(5''-triphospho-alpha-D-ribosyl)-3'-dephospho-CoA = holo-[citrate lyase ACP] + diphosphate</text>
        <dbReference type="Rhea" id="RHEA:16333"/>
        <dbReference type="Rhea" id="RHEA-COMP:10157"/>
        <dbReference type="Rhea" id="RHEA-COMP:10158"/>
        <dbReference type="ChEBI" id="CHEBI:29999"/>
        <dbReference type="ChEBI" id="CHEBI:33019"/>
        <dbReference type="ChEBI" id="CHEBI:61378"/>
        <dbReference type="ChEBI" id="CHEBI:82683"/>
        <dbReference type="EC" id="2.7.7.61"/>
    </reaction>
</comment>
<protein>
    <submittedName>
        <fullName evidence="7">2-(5''-triphosphoribosyl)-3'-dephosphocoenzyme-A synthase</fullName>
        <ecNumber evidence="7">2.4.2.52</ecNumber>
    </submittedName>
</protein>
<name>A0A6N2X1Z1_9FIRM</name>
<dbReference type="GO" id="GO:0005524">
    <property type="term" value="F:ATP binding"/>
    <property type="evidence" value="ECO:0007669"/>
    <property type="project" value="UniProtKB-KW"/>
</dbReference>
<dbReference type="GO" id="GO:0051191">
    <property type="term" value="P:prosthetic group biosynthetic process"/>
    <property type="evidence" value="ECO:0007669"/>
    <property type="project" value="InterPro"/>
</dbReference>
<dbReference type="NCBIfam" id="TIGR03125">
    <property type="entry name" value="citrate_citG"/>
    <property type="match status" value="1"/>
</dbReference>
<dbReference type="GO" id="GO:0050519">
    <property type="term" value="F:holo-citrate lyase synthase activity"/>
    <property type="evidence" value="ECO:0007669"/>
    <property type="project" value="UniProtKB-EC"/>
</dbReference>
<comment type="catalytic activity">
    <reaction evidence="1">
        <text>3'-dephospho-CoA + ATP = 2'-(5''-triphospho-alpha-D-ribosyl)-3'-dephospho-CoA + adenine</text>
        <dbReference type="Rhea" id="RHEA:15117"/>
        <dbReference type="ChEBI" id="CHEBI:16708"/>
        <dbReference type="ChEBI" id="CHEBI:30616"/>
        <dbReference type="ChEBI" id="CHEBI:57328"/>
        <dbReference type="ChEBI" id="CHEBI:61378"/>
        <dbReference type="EC" id="2.4.2.52"/>
    </reaction>
</comment>
<dbReference type="PANTHER" id="PTHR30201:SF2">
    <property type="entry name" value="2-(5''-TRIPHOSPHORIBOSYL)-3'-DEPHOSPHOCOENZYME-A SYNTHASE"/>
    <property type="match status" value="1"/>
</dbReference>